<dbReference type="GO" id="GO:0032259">
    <property type="term" value="P:methylation"/>
    <property type="evidence" value="ECO:0007669"/>
    <property type="project" value="UniProtKB-KW"/>
</dbReference>
<dbReference type="Proteomes" id="UP000823660">
    <property type="component" value="Unassembled WGS sequence"/>
</dbReference>
<gene>
    <name evidence="6" type="ORF">IAB99_07550</name>
</gene>
<dbReference type="GO" id="GO:0005737">
    <property type="term" value="C:cytoplasm"/>
    <property type="evidence" value="ECO:0007669"/>
    <property type="project" value="TreeGrafter"/>
</dbReference>
<dbReference type="InterPro" id="IPR002941">
    <property type="entry name" value="DNA_methylase_N4/N6"/>
</dbReference>
<evidence type="ECO:0000256" key="3">
    <source>
        <dbReference type="ARBA" id="ARBA00022679"/>
    </source>
</evidence>
<evidence type="ECO:0000256" key="2">
    <source>
        <dbReference type="ARBA" id="ARBA00022603"/>
    </source>
</evidence>
<feature type="domain" description="DNA methylase N-4/N-6" evidence="5">
    <location>
        <begin position="9"/>
        <end position="222"/>
    </location>
</feature>
<dbReference type="GO" id="GO:0003677">
    <property type="term" value="F:DNA binding"/>
    <property type="evidence" value="ECO:0007669"/>
    <property type="project" value="InterPro"/>
</dbReference>
<name>A0A9D9I7Z5_9BACT</name>
<dbReference type="Gene3D" id="3.40.50.150">
    <property type="entry name" value="Vaccinia Virus protein VP39"/>
    <property type="match status" value="1"/>
</dbReference>
<dbReference type="EMBL" id="JADIMH010000043">
    <property type="protein sequence ID" value="MBO8467601.1"/>
    <property type="molecule type" value="Genomic_DNA"/>
</dbReference>
<protein>
    <recommendedName>
        <fullName evidence="4">Methyltransferase</fullName>
        <ecNumber evidence="4">2.1.1.-</ecNumber>
    </recommendedName>
</protein>
<organism evidence="6 7">
    <name type="scientific">Candidatus Cryptobacteroides faecipullorum</name>
    <dbReference type="NCBI Taxonomy" id="2840764"/>
    <lineage>
        <taxon>Bacteria</taxon>
        <taxon>Pseudomonadati</taxon>
        <taxon>Bacteroidota</taxon>
        <taxon>Bacteroidia</taxon>
        <taxon>Bacteroidales</taxon>
        <taxon>Candidatus Cryptobacteroides</taxon>
    </lineage>
</organism>
<reference evidence="6" key="2">
    <citation type="journal article" date="2021" name="PeerJ">
        <title>Extensive microbial diversity within the chicken gut microbiome revealed by metagenomics and culture.</title>
        <authorList>
            <person name="Gilroy R."/>
            <person name="Ravi A."/>
            <person name="Getino M."/>
            <person name="Pursley I."/>
            <person name="Horton D.L."/>
            <person name="Alikhan N.F."/>
            <person name="Baker D."/>
            <person name="Gharbi K."/>
            <person name="Hall N."/>
            <person name="Watson M."/>
            <person name="Adriaenssens E.M."/>
            <person name="Foster-Nyarko E."/>
            <person name="Jarju S."/>
            <person name="Secka A."/>
            <person name="Antonio M."/>
            <person name="Oren A."/>
            <person name="Chaudhuri R.R."/>
            <person name="La Ragione R."/>
            <person name="Hildebrand F."/>
            <person name="Pallen M.J."/>
        </authorList>
    </citation>
    <scope>NUCLEOTIDE SEQUENCE</scope>
    <source>
        <strain evidence="6">B1-15692</strain>
    </source>
</reference>
<evidence type="ECO:0000256" key="1">
    <source>
        <dbReference type="ARBA" id="ARBA00006594"/>
    </source>
</evidence>
<accession>A0A9D9I7Z5</accession>
<comment type="similarity">
    <text evidence="1 4">Belongs to the N(4)/N(6)-methyltransferase family.</text>
</comment>
<dbReference type="EC" id="2.1.1.-" evidence="4"/>
<keyword evidence="2" id="KW-0489">Methyltransferase</keyword>
<proteinExistence type="inferred from homology"/>
<dbReference type="InterPro" id="IPR029063">
    <property type="entry name" value="SAM-dependent_MTases_sf"/>
</dbReference>
<dbReference type="Pfam" id="PF01555">
    <property type="entry name" value="N6_N4_Mtase"/>
    <property type="match status" value="1"/>
</dbReference>
<dbReference type="GO" id="GO:0009007">
    <property type="term" value="F:site-specific DNA-methyltransferase (adenine-specific) activity"/>
    <property type="evidence" value="ECO:0007669"/>
    <property type="project" value="TreeGrafter"/>
</dbReference>
<sequence length="270" mass="30884">MSQFDFKFDMIFADPPYFLSNGGISVQSGKMVSVNKGDWDKSRGEDADHAFNREWLKACREKLKSNGTIWISGTYHNIFSIAKNLTELGYKILNCVTWVKTNPPPNLSCRYFTHSAEYILWARKEAKTPHFFNYELMKEINGGTQMRDVWTLPAIAKWEKNSGKHPTQKPLCVLSRIILASTQPGAWVLDPFAGSSTTGIAANLLGRRYLGMDMCQDFLDLSIKRKNEIKDPVKREEILLKLNKQSELYQDKEVRVLGEEQTGYGQELPF</sequence>
<dbReference type="SUPFAM" id="SSF53335">
    <property type="entry name" value="S-adenosyl-L-methionine-dependent methyltransferases"/>
    <property type="match status" value="1"/>
</dbReference>
<comment type="caution">
    <text evidence="6">The sequence shown here is derived from an EMBL/GenBank/DDBJ whole genome shotgun (WGS) entry which is preliminary data.</text>
</comment>
<dbReference type="PRINTS" id="PR00508">
    <property type="entry name" value="S21N4MTFRASE"/>
</dbReference>
<dbReference type="PROSITE" id="PS00092">
    <property type="entry name" value="N6_MTASE"/>
    <property type="match status" value="1"/>
</dbReference>
<dbReference type="InterPro" id="IPR001091">
    <property type="entry name" value="RM_Methyltransferase"/>
</dbReference>
<dbReference type="InterPro" id="IPR002052">
    <property type="entry name" value="DNA_methylase_N6_adenine_CS"/>
</dbReference>
<dbReference type="GO" id="GO:0008170">
    <property type="term" value="F:N-methyltransferase activity"/>
    <property type="evidence" value="ECO:0007669"/>
    <property type="project" value="InterPro"/>
</dbReference>
<evidence type="ECO:0000259" key="5">
    <source>
        <dbReference type="Pfam" id="PF01555"/>
    </source>
</evidence>
<reference evidence="6" key="1">
    <citation type="submission" date="2020-10" db="EMBL/GenBank/DDBJ databases">
        <authorList>
            <person name="Gilroy R."/>
        </authorList>
    </citation>
    <scope>NUCLEOTIDE SEQUENCE</scope>
    <source>
        <strain evidence="6">B1-15692</strain>
    </source>
</reference>
<evidence type="ECO:0000313" key="7">
    <source>
        <dbReference type="Proteomes" id="UP000823660"/>
    </source>
</evidence>
<dbReference type="PANTHER" id="PTHR13370:SF3">
    <property type="entry name" value="TRNA (GUANINE(10)-N2)-METHYLTRANSFERASE HOMOLOG"/>
    <property type="match status" value="1"/>
</dbReference>
<dbReference type="PANTHER" id="PTHR13370">
    <property type="entry name" value="RNA METHYLASE-RELATED"/>
    <property type="match status" value="1"/>
</dbReference>
<dbReference type="AlphaFoldDB" id="A0A9D9I7Z5"/>
<keyword evidence="3" id="KW-0808">Transferase</keyword>
<evidence type="ECO:0000313" key="6">
    <source>
        <dbReference type="EMBL" id="MBO8467601.1"/>
    </source>
</evidence>
<evidence type="ECO:0000256" key="4">
    <source>
        <dbReference type="RuleBase" id="RU362026"/>
    </source>
</evidence>